<dbReference type="EMBL" id="WNKY01000056">
    <property type="protein sequence ID" value="MTV41406.1"/>
    <property type="molecule type" value="Genomic_DNA"/>
</dbReference>
<keyword evidence="3" id="KW-1185">Reference proteome</keyword>
<evidence type="ECO:0000313" key="2">
    <source>
        <dbReference type="EMBL" id="MTV41406.1"/>
    </source>
</evidence>
<dbReference type="OrthoDB" id="9797574at2"/>
<dbReference type="SUPFAM" id="SSF52980">
    <property type="entry name" value="Restriction endonuclease-like"/>
    <property type="match status" value="1"/>
</dbReference>
<comment type="caution">
    <text evidence="2">The sequence shown here is derived from an EMBL/GenBank/DDBJ whole genome shotgun (WGS) entry which is preliminary data.</text>
</comment>
<name>A0A6L6PQM5_9BURK</name>
<dbReference type="Proteomes" id="UP000475582">
    <property type="component" value="Unassembled WGS sequence"/>
</dbReference>
<dbReference type="AlphaFoldDB" id="A0A6L6PQM5"/>
<gene>
    <name evidence="2" type="ORF">GM676_28030</name>
</gene>
<dbReference type="RefSeq" id="WP_155467563.1">
    <property type="nucleotide sequence ID" value="NZ_WNKY01000056.1"/>
</dbReference>
<protein>
    <submittedName>
        <fullName evidence="2">Restriction endonuclease</fullName>
    </submittedName>
</protein>
<dbReference type="InterPro" id="IPR038365">
    <property type="entry name" value="EcoRII_C_sf"/>
</dbReference>
<dbReference type="Gene3D" id="3.40.91.80">
    <property type="match status" value="1"/>
</dbReference>
<sequence>MFNDKISDYIEGVAAKYLSAVDAEATSSNQHEIGGLVRSGFGTLLGQGREDYRYRVRQIYISDDMEEPVICDGHVTWYDTRRDDPKRGPEFRLYYYDSPVTELMGSGDFFLIAKLRQELPAPVDPFEAESLAFRPGSVLMVFAPAGSNAECQLRTLFGLDNVQHTLRRGILDTVELLLPLRAVLESMGIAIGPGLSHEENWLDKLLHAFGGKEFPKTSIFSEFARKSLDPSVISSNSPDMLLMACMEREESLFKIYERHIVKTRLAAGFGEDVEGFIGFSLSVQNRRKSRAGHAFEDHLNFLFKRYGLQFEQGRGKGMVTENNSKPDFIFPSFNAYRDASYPHDRLIMLGAKTTCKDRWRQVLSEAQRVQSKHLVTLEAAISRLQLEEMRANKLRLVVPSAIHATYPLDQRHHLMDMQGFIEEVQQLQRT</sequence>
<accession>A0A6L6PQM5</accession>
<keyword evidence="2" id="KW-0378">Hydrolase</keyword>
<feature type="domain" description="Restriction endonuclease type II EcoRII C-terminal" evidence="1">
    <location>
        <begin position="253"/>
        <end position="421"/>
    </location>
</feature>
<evidence type="ECO:0000259" key="1">
    <source>
        <dbReference type="Pfam" id="PF09019"/>
    </source>
</evidence>
<keyword evidence="2" id="KW-0540">Nuclease</keyword>
<dbReference type="GO" id="GO:0009307">
    <property type="term" value="P:DNA restriction-modification system"/>
    <property type="evidence" value="ECO:0007669"/>
    <property type="project" value="InterPro"/>
</dbReference>
<keyword evidence="2" id="KW-0255">Endonuclease</keyword>
<evidence type="ECO:0000313" key="3">
    <source>
        <dbReference type="Proteomes" id="UP000475582"/>
    </source>
</evidence>
<reference evidence="2 3" key="1">
    <citation type="submission" date="2019-11" db="EMBL/GenBank/DDBJ databases">
        <title>Type strains purchased from KCTC, JCM and DSMZ.</title>
        <authorList>
            <person name="Lu H."/>
        </authorList>
    </citation>
    <scope>NUCLEOTIDE SEQUENCE [LARGE SCALE GENOMIC DNA]</scope>
    <source>
        <strain evidence="2 3">KCTC 22382</strain>
    </source>
</reference>
<dbReference type="InterPro" id="IPR011335">
    <property type="entry name" value="Restrct_endonuc-II-like"/>
</dbReference>
<proteinExistence type="predicted"/>
<dbReference type="GO" id="GO:0003677">
    <property type="term" value="F:DNA binding"/>
    <property type="evidence" value="ECO:0007669"/>
    <property type="project" value="InterPro"/>
</dbReference>
<organism evidence="2 3">
    <name type="scientific">Duganella radicis</name>
    <dbReference type="NCBI Taxonomy" id="551988"/>
    <lineage>
        <taxon>Bacteria</taxon>
        <taxon>Pseudomonadati</taxon>
        <taxon>Pseudomonadota</taxon>
        <taxon>Betaproteobacteria</taxon>
        <taxon>Burkholderiales</taxon>
        <taxon>Oxalobacteraceae</taxon>
        <taxon>Telluria group</taxon>
        <taxon>Duganella</taxon>
    </lineage>
</organism>
<dbReference type="InterPro" id="IPR015109">
    <property type="entry name" value="Restrct_endonuc_II_EcoRII_C"/>
</dbReference>
<dbReference type="GO" id="GO:0009036">
    <property type="term" value="F:type II site-specific deoxyribonuclease activity"/>
    <property type="evidence" value="ECO:0007669"/>
    <property type="project" value="InterPro"/>
</dbReference>
<dbReference type="Pfam" id="PF09019">
    <property type="entry name" value="EcoRII-C"/>
    <property type="match status" value="1"/>
</dbReference>